<feature type="domain" description="PH" evidence="4">
    <location>
        <begin position="24"/>
        <end position="128"/>
    </location>
</feature>
<name>A0A8E0S6V1_9TREM</name>
<dbReference type="SUPFAM" id="SSF50729">
    <property type="entry name" value="PH domain-like"/>
    <property type="match status" value="1"/>
</dbReference>
<dbReference type="Gene3D" id="2.30.29.30">
    <property type="entry name" value="Pleckstrin-homology domain (PH domain)/Phosphotyrosine-binding domain (PTB)"/>
    <property type="match status" value="1"/>
</dbReference>
<evidence type="ECO:0000313" key="5">
    <source>
        <dbReference type="EMBL" id="KAA0199615.1"/>
    </source>
</evidence>
<dbReference type="InterPro" id="IPR001849">
    <property type="entry name" value="PH_domain"/>
</dbReference>
<dbReference type="Pfam" id="PF00169">
    <property type="entry name" value="PH"/>
    <property type="match status" value="1"/>
</dbReference>
<accession>A0A8E0S6V1</accession>
<feature type="region of interest" description="Disordered" evidence="3">
    <location>
        <begin position="149"/>
        <end position="173"/>
    </location>
</feature>
<evidence type="ECO:0000256" key="2">
    <source>
        <dbReference type="ARBA" id="ARBA00023098"/>
    </source>
</evidence>
<feature type="compositionally biased region" description="Polar residues" evidence="3">
    <location>
        <begin position="689"/>
        <end position="707"/>
    </location>
</feature>
<evidence type="ECO:0000256" key="3">
    <source>
        <dbReference type="SAM" id="MobiDB-lite"/>
    </source>
</evidence>
<protein>
    <submittedName>
        <fullName evidence="5">Type I inositol 3 4-bisphosphate 4-phosphatase</fullName>
    </submittedName>
</protein>
<dbReference type="GO" id="GO:0005737">
    <property type="term" value="C:cytoplasm"/>
    <property type="evidence" value="ECO:0007669"/>
    <property type="project" value="TreeGrafter"/>
</dbReference>
<dbReference type="PANTHER" id="PTHR12187:SF11">
    <property type="entry name" value="PHOSPHATIDYLINOSITOL-3,4-BISPHOSPHATE 4-PHOSPHATASE"/>
    <property type="match status" value="1"/>
</dbReference>
<dbReference type="Proteomes" id="UP000728185">
    <property type="component" value="Unassembled WGS sequence"/>
</dbReference>
<organism evidence="5 6">
    <name type="scientific">Fasciolopsis buskii</name>
    <dbReference type="NCBI Taxonomy" id="27845"/>
    <lineage>
        <taxon>Eukaryota</taxon>
        <taxon>Metazoa</taxon>
        <taxon>Spiralia</taxon>
        <taxon>Lophotrochozoa</taxon>
        <taxon>Platyhelminthes</taxon>
        <taxon>Trematoda</taxon>
        <taxon>Digenea</taxon>
        <taxon>Plagiorchiida</taxon>
        <taxon>Echinostomata</taxon>
        <taxon>Echinostomatoidea</taxon>
        <taxon>Fasciolidae</taxon>
        <taxon>Fasciolopsis</taxon>
    </lineage>
</organism>
<evidence type="ECO:0000256" key="1">
    <source>
        <dbReference type="ARBA" id="ARBA00022801"/>
    </source>
</evidence>
<keyword evidence="1" id="KW-0378">Hydrolase</keyword>
<evidence type="ECO:0000259" key="4">
    <source>
        <dbReference type="PROSITE" id="PS50003"/>
    </source>
</evidence>
<evidence type="ECO:0000313" key="6">
    <source>
        <dbReference type="Proteomes" id="UP000728185"/>
    </source>
</evidence>
<feature type="region of interest" description="Disordered" evidence="3">
    <location>
        <begin position="684"/>
        <end position="707"/>
    </location>
</feature>
<comment type="caution">
    <text evidence="5">The sequence shown here is derived from an EMBL/GenBank/DDBJ whole genome shotgun (WGS) entry which is preliminary data.</text>
</comment>
<dbReference type="PANTHER" id="PTHR12187">
    <property type="entry name" value="AGAP000124-PA"/>
    <property type="match status" value="1"/>
</dbReference>
<feature type="non-terminal residue" evidence="5">
    <location>
        <position position="1"/>
    </location>
</feature>
<dbReference type="OrthoDB" id="159395at2759"/>
<sequence length="1119" mass="124012">CTAYNVFILRFNYKELGLVSLQWSSTFEGILLCKQKSESRRKKGFVFTEHWCRLKGNILLLCRNSDRKCSEIEGLIFLEQFSVSPTNEADAPYAFKLEFESGDSPVVLIARSGPEAEMWCQHLRDAQLCPTLERIAVIRDELKNLTGSDPLETAVSTSSESKQTSADDEVAGSTDVRGLELSLSCENLTSEFVASGEAPNVHIIVSVCTPPDSGWRRVGTTEVVEATSLILLNDFSVLRPTTSSRLPTYWEHCLICLILLNELLSNFHFHFSALHLSPFDLTDRRIDSSKSIQNCNNPKYLKIIYLRSDMITDKTRVQFSLMDLRDLKSSMGFHFGVVVTMAEFLANNPTMELPICDPNNGKALPCRSAALHSGPRLIIRSRRHKPMDERQVAAYSGLTVLNAVCDNLLSKRYSFQHTLGESMHVVEFMGESKLCFDFPIEYLKFIGQREHLLCDSLSRAGSSNPLVESLRKERLISMKQNLDQYEACLRYLVDCSGVRFKPSGDRYNARLDFVPTNLHVNQIALTDWDGQIVSSHTIVSVGVFSVASRLYKAGGLFRQAADTAVRTSAYPPPQLSVCAIGSQSPIASAACLLCNTLAGQSNALLYRGTGSMAMLRADLMGLVQRLSARDQAEPLAERIQRSFSSLQRILGDPLLKHLSNTTDGIGSHFDSLLGLLTLLSKLDREDRSQNSSPQRAQLTTENTQNSSIQDRTQLLSLIEKKGTRLIQCLDKAWDEAAEFLWTNVFTELMALLGSDQVSGDSVGGSSTTNAVASSSLITEAERVACSNPVLSVDSPLQAVSVVLDTFSYRYHACLCQALTSLLTALSIAVPSWNRTRWEQMTVCGLLAQFEGLISCFGNELGMIEDWAWSVGRLGSMRIILRPSTESSKNSGSKSDGGFCPKAKLTSLNECELTVPWFAWTGAPNEIQARGRVRLHVHPVAFLVGINEQQSIAEKIDKIGLQQSVNNQGLASIEAYFERYTKHYGAPPQSVSNQDVCDLLANIRHLISPPIRSKPVELLELASEVTQAFGGLRFTSCKSAKDRTAMSVTLEQIRWLQKSEGMHVNDFIPALKCIRSTGLRLENALKNAGVRKYAFNRLQLLSFPKLYRPPVGTYSPGVMS</sequence>
<reference evidence="5" key="1">
    <citation type="submission" date="2019-05" db="EMBL/GenBank/DDBJ databases">
        <title>Annotation for the trematode Fasciolopsis buski.</title>
        <authorList>
            <person name="Choi Y.-J."/>
        </authorList>
    </citation>
    <scope>NUCLEOTIDE SEQUENCE</scope>
    <source>
        <strain evidence="5">HT</strain>
        <tissue evidence="5">Whole worm</tissue>
    </source>
</reference>
<dbReference type="InterPro" id="IPR011993">
    <property type="entry name" value="PH-like_dom_sf"/>
</dbReference>
<dbReference type="AlphaFoldDB" id="A0A8E0S6V1"/>
<keyword evidence="2" id="KW-0443">Lipid metabolism</keyword>
<keyword evidence="6" id="KW-1185">Reference proteome</keyword>
<dbReference type="EMBL" id="LUCM01001025">
    <property type="protein sequence ID" value="KAA0199615.1"/>
    <property type="molecule type" value="Genomic_DNA"/>
</dbReference>
<dbReference type="InterPro" id="IPR039034">
    <property type="entry name" value="INPP4"/>
</dbReference>
<dbReference type="GO" id="GO:0016316">
    <property type="term" value="F:phosphatidylinositol-3,4-bisphosphate 4-phosphatase activity"/>
    <property type="evidence" value="ECO:0007669"/>
    <property type="project" value="InterPro"/>
</dbReference>
<proteinExistence type="predicted"/>
<gene>
    <name evidence="5" type="ORF">FBUS_01304</name>
</gene>
<feature type="compositionally biased region" description="Polar residues" evidence="3">
    <location>
        <begin position="154"/>
        <end position="164"/>
    </location>
</feature>
<dbReference type="SMART" id="SM00233">
    <property type="entry name" value="PH"/>
    <property type="match status" value="1"/>
</dbReference>
<dbReference type="PROSITE" id="PS50003">
    <property type="entry name" value="PH_DOMAIN"/>
    <property type="match status" value="1"/>
</dbReference>